<sequence length="162" mass="18630">MPEKTGSFFFNFKWIFGKLSISTVFYIVCSNRPRSKRESFCPQGTVALSSPSARFFESQDYAVQVFPEQGTYQDFVEGLKVFDKEECGKIMATELRHILHALGERLSTDEVEEIMKGSEDGEGMVNYEGTISFFCVTYLSSLKYFYLTVKIFLPTSISLWRH</sequence>
<proteinExistence type="predicted"/>
<dbReference type="GO" id="GO:0005859">
    <property type="term" value="C:muscle myosin complex"/>
    <property type="evidence" value="ECO:0007669"/>
    <property type="project" value="TreeGrafter"/>
</dbReference>
<dbReference type="SUPFAM" id="SSF47473">
    <property type="entry name" value="EF-hand"/>
    <property type="match status" value="1"/>
</dbReference>
<evidence type="ECO:0000256" key="3">
    <source>
        <dbReference type="ARBA" id="ARBA00023175"/>
    </source>
</evidence>
<dbReference type="WBParaSite" id="GPUH_0002684001-mRNA-1">
    <property type="protein sequence ID" value="GPUH_0002684001-mRNA-1"/>
    <property type="gene ID" value="GPUH_0002684001"/>
</dbReference>
<dbReference type="EMBL" id="UYRT01114411">
    <property type="protein sequence ID" value="VDN49511.1"/>
    <property type="molecule type" value="Genomic_DNA"/>
</dbReference>
<evidence type="ECO:0000256" key="2">
    <source>
        <dbReference type="ARBA" id="ARBA00023123"/>
    </source>
</evidence>
<keyword evidence="1" id="KW-0677">Repeat</keyword>
<name>A0A183F0R9_9BILA</name>
<organism evidence="7">
    <name type="scientific">Gongylonema pulchrum</name>
    <dbReference type="NCBI Taxonomy" id="637853"/>
    <lineage>
        <taxon>Eukaryota</taxon>
        <taxon>Metazoa</taxon>
        <taxon>Ecdysozoa</taxon>
        <taxon>Nematoda</taxon>
        <taxon>Chromadorea</taxon>
        <taxon>Rhabditida</taxon>
        <taxon>Spirurina</taxon>
        <taxon>Spiruromorpha</taxon>
        <taxon>Spiruroidea</taxon>
        <taxon>Gongylonematidae</taxon>
        <taxon>Gongylonema</taxon>
    </lineage>
</organism>
<keyword evidence="6" id="KW-1185">Reference proteome</keyword>
<dbReference type="PANTHER" id="PTHR23048">
    <property type="entry name" value="MYOSIN LIGHT CHAIN 1, 3"/>
    <property type="match status" value="1"/>
</dbReference>
<feature type="domain" description="EF-hand" evidence="4">
    <location>
        <begin position="70"/>
        <end position="105"/>
    </location>
</feature>
<evidence type="ECO:0000256" key="1">
    <source>
        <dbReference type="ARBA" id="ARBA00022737"/>
    </source>
</evidence>
<dbReference type="PANTHER" id="PTHR23048:SF33">
    <property type="entry name" value="MYOSIN LIGHT CHAIN ALKALI"/>
    <property type="match status" value="1"/>
</dbReference>
<dbReference type="InterPro" id="IPR002048">
    <property type="entry name" value="EF_hand_dom"/>
</dbReference>
<evidence type="ECO:0000313" key="7">
    <source>
        <dbReference type="WBParaSite" id="GPUH_0002684001-mRNA-1"/>
    </source>
</evidence>
<dbReference type="GO" id="GO:0005509">
    <property type="term" value="F:calcium ion binding"/>
    <property type="evidence" value="ECO:0007669"/>
    <property type="project" value="InterPro"/>
</dbReference>
<reference evidence="5 6" key="2">
    <citation type="submission" date="2018-11" db="EMBL/GenBank/DDBJ databases">
        <authorList>
            <consortium name="Pathogen Informatics"/>
        </authorList>
    </citation>
    <scope>NUCLEOTIDE SEQUENCE [LARGE SCALE GENOMIC DNA]</scope>
</reference>
<evidence type="ECO:0000313" key="5">
    <source>
        <dbReference type="EMBL" id="VDN49511.1"/>
    </source>
</evidence>
<keyword evidence="2" id="KW-0518">Myosin</keyword>
<dbReference type="PROSITE" id="PS50222">
    <property type="entry name" value="EF_HAND_2"/>
    <property type="match status" value="1"/>
</dbReference>
<dbReference type="AlphaFoldDB" id="A0A183F0R9"/>
<dbReference type="OrthoDB" id="26525at2759"/>
<accession>A0A183F0R9</accession>
<evidence type="ECO:0000259" key="4">
    <source>
        <dbReference type="PROSITE" id="PS50222"/>
    </source>
</evidence>
<evidence type="ECO:0000313" key="6">
    <source>
        <dbReference type="Proteomes" id="UP000271098"/>
    </source>
</evidence>
<dbReference type="FunFam" id="1.10.238.10:FF:000003">
    <property type="entry name" value="Calmodulin A"/>
    <property type="match status" value="1"/>
</dbReference>
<reference evidence="7" key="1">
    <citation type="submission" date="2016-06" db="UniProtKB">
        <authorList>
            <consortium name="WormBaseParasite"/>
        </authorList>
    </citation>
    <scope>IDENTIFICATION</scope>
</reference>
<dbReference type="InterPro" id="IPR050230">
    <property type="entry name" value="CALM/Myosin/TropC-like"/>
</dbReference>
<dbReference type="InterPro" id="IPR011992">
    <property type="entry name" value="EF-hand-dom_pair"/>
</dbReference>
<protein>
    <submittedName>
        <fullName evidence="7">EF-hand domain-containing protein</fullName>
    </submittedName>
</protein>
<keyword evidence="3" id="KW-0505">Motor protein</keyword>
<dbReference type="Proteomes" id="UP000271098">
    <property type="component" value="Unassembled WGS sequence"/>
</dbReference>
<dbReference type="Gene3D" id="1.10.238.10">
    <property type="entry name" value="EF-hand"/>
    <property type="match status" value="1"/>
</dbReference>
<gene>
    <name evidence="5" type="ORF">GPUH_LOCUS26810</name>
</gene>